<evidence type="ECO:0000256" key="3">
    <source>
        <dbReference type="ARBA" id="ARBA00022801"/>
    </source>
</evidence>
<keyword evidence="7" id="KW-1185">Reference proteome</keyword>
<sequence length="244" mass="25426">MAKHRLEQPSRGTKAAKGAVITGAIAMGSIAAGSAAASPVAVPHLGNIELGALGDHLNQHRHEAAPKAKKGTLKVKKAHAPSKNKQAAKPAPEAKVQVPNVGTFAIPGISQNQIPKDFQPNGKAAPGPERHSVADKAVVNAKSKIGSPYSYGSAGPNAFDCSGLVYWSYKNAGKTVPRDSYGQMSGGKAVAYKDAKPGDILIFNGGSHSGIYVGNGEFVHSQTYGVPVNKQKVKTWALTSVRRY</sequence>
<dbReference type="Proteomes" id="UP000035088">
    <property type="component" value="Unassembled WGS sequence"/>
</dbReference>
<dbReference type="GO" id="GO:0008234">
    <property type="term" value="F:cysteine-type peptidase activity"/>
    <property type="evidence" value="ECO:0007669"/>
    <property type="project" value="UniProtKB-KW"/>
</dbReference>
<dbReference type="EMBL" id="BAEE01000089">
    <property type="protein sequence ID" value="GAB11841.1"/>
    <property type="molecule type" value="Genomic_DNA"/>
</dbReference>
<reference evidence="6 7" key="1">
    <citation type="submission" date="2011-11" db="EMBL/GenBank/DDBJ databases">
        <title>Whole genome shotgun sequence of Gordonia araii NBRC 100433.</title>
        <authorList>
            <person name="Yoshida Y."/>
            <person name="Hosoyama A."/>
            <person name="Tsuchikane K."/>
            <person name="Katsumata H."/>
            <person name="Yamazaki S."/>
            <person name="Fujita N."/>
        </authorList>
    </citation>
    <scope>NUCLEOTIDE SEQUENCE [LARGE SCALE GENOMIC DNA]</scope>
    <source>
        <strain evidence="6 7">NBRC 100433</strain>
    </source>
</reference>
<evidence type="ECO:0000256" key="4">
    <source>
        <dbReference type="ARBA" id="ARBA00022807"/>
    </source>
</evidence>
<evidence type="ECO:0000256" key="1">
    <source>
        <dbReference type="ARBA" id="ARBA00007074"/>
    </source>
</evidence>
<dbReference type="InterPro" id="IPR000064">
    <property type="entry name" value="NLP_P60_dom"/>
</dbReference>
<evidence type="ECO:0000259" key="5">
    <source>
        <dbReference type="PROSITE" id="PS51935"/>
    </source>
</evidence>
<dbReference type="Pfam" id="PF00877">
    <property type="entry name" value="NLPC_P60"/>
    <property type="match status" value="1"/>
</dbReference>
<proteinExistence type="inferred from homology"/>
<name>G7H7L6_9ACTN</name>
<dbReference type="InterPro" id="IPR038765">
    <property type="entry name" value="Papain-like_cys_pep_sf"/>
</dbReference>
<comment type="caution">
    <text evidence="6">The sequence shown here is derived from an EMBL/GenBank/DDBJ whole genome shotgun (WGS) entry which is preliminary data.</text>
</comment>
<organism evidence="6 7">
    <name type="scientific">Gordonia araii NBRC 100433</name>
    <dbReference type="NCBI Taxonomy" id="1073574"/>
    <lineage>
        <taxon>Bacteria</taxon>
        <taxon>Bacillati</taxon>
        <taxon>Actinomycetota</taxon>
        <taxon>Actinomycetes</taxon>
        <taxon>Mycobacteriales</taxon>
        <taxon>Gordoniaceae</taxon>
        <taxon>Gordonia</taxon>
    </lineage>
</organism>
<dbReference type="Gene3D" id="3.90.1720.10">
    <property type="entry name" value="endopeptidase domain like (from Nostoc punctiforme)"/>
    <property type="match status" value="1"/>
</dbReference>
<evidence type="ECO:0000256" key="2">
    <source>
        <dbReference type="ARBA" id="ARBA00022670"/>
    </source>
</evidence>
<dbReference type="RefSeq" id="WP_007323915.1">
    <property type="nucleotide sequence ID" value="NZ_BAEE01000089.1"/>
</dbReference>
<dbReference type="GO" id="GO:0006508">
    <property type="term" value="P:proteolysis"/>
    <property type="evidence" value="ECO:0007669"/>
    <property type="project" value="UniProtKB-KW"/>
</dbReference>
<feature type="domain" description="NlpC/P60" evidence="5">
    <location>
        <begin position="131"/>
        <end position="244"/>
    </location>
</feature>
<accession>G7H7L6</accession>
<protein>
    <submittedName>
        <fullName evidence="6">Putative NlpC/P60 family protein</fullName>
    </submittedName>
</protein>
<evidence type="ECO:0000313" key="6">
    <source>
        <dbReference type="EMBL" id="GAB11841.1"/>
    </source>
</evidence>
<dbReference type="InterPro" id="IPR051794">
    <property type="entry name" value="PG_Endopeptidase_C40"/>
</dbReference>
<dbReference type="OrthoDB" id="5177647at2"/>
<keyword evidence="4" id="KW-0788">Thiol protease</keyword>
<keyword evidence="3" id="KW-0378">Hydrolase</keyword>
<gene>
    <name evidence="6" type="ORF">GOARA_089_00230</name>
</gene>
<evidence type="ECO:0000313" key="7">
    <source>
        <dbReference type="Proteomes" id="UP000035088"/>
    </source>
</evidence>
<dbReference type="PANTHER" id="PTHR47359">
    <property type="entry name" value="PEPTIDOGLYCAN DL-ENDOPEPTIDASE CWLO"/>
    <property type="match status" value="1"/>
</dbReference>
<comment type="similarity">
    <text evidence="1">Belongs to the peptidase C40 family.</text>
</comment>
<dbReference type="STRING" id="1073574.GOARA_089_00230"/>
<dbReference type="SUPFAM" id="SSF54001">
    <property type="entry name" value="Cysteine proteinases"/>
    <property type="match status" value="1"/>
</dbReference>
<keyword evidence="2" id="KW-0645">Protease</keyword>
<dbReference type="PROSITE" id="PS51935">
    <property type="entry name" value="NLPC_P60"/>
    <property type="match status" value="1"/>
</dbReference>
<dbReference type="PANTHER" id="PTHR47359:SF3">
    <property type="entry name" value="NLP_P60 DOMAIN-CONTAINING PROTEIN-RELATED"/>
    <property type="match status" value="1"/>
</dbReference>
<dbReference type="AlphaFoldDB" id="G7H7L6"/>